<accession>A0A9W8HAQ4</accession>
<dbReference type="EMBL" id="JANBUL010000216">
    <property type="protein sequence ID" value="KAJ2778675.1"/>
    <property type="molecule type" value="Genomic_DNA"/>
</dbReference>
<evidence type="ECO:0000256" key="1">
    <source>
        <dbReference type="SAM" id="MobiDB-lite"/>
    </source>
</evidence>
<dbReference type="Proteomes" id="UP001140217">
    <property type="component" value="Unassembled WGS sequence"/>
</dbReference>
<reference evidence="2" key="1">
    <citation type="submission" date="2022-07" db="EMBL/GenBank/DDBJ databases">
        <title>Phylogenomic reconstructions and comparative analyses of Kickxellomycotina fungi.</title>
        <authorList>
            <person name="Reynolds N.K."/>
            <person name="Stajich J.E."/>
            <person name="Barry K."/>
            <person name="Grigoriev I.V."/>
            <person name="Crous P."/>
            <person name="Smith M.E."/>
        </authorList>
    </citation>
    <scope>NUCLEOTIDE SEQUENCE</scope>
    <source>
        <strain evidence="2">NBRC 105414</strain>
    </source>
</reference>
<keyword evidence="3" id="KW-1185">Reference proteome</keyword>
<proteinExistence type="predicted"/>
<comment type="caution">
    <text evidence="2">The sequence shown here is derived from an EMBL/GenBank/DDBJ whole genome shotgun (WGS) entry which is preliminary data.</text>
</comment>
<dbReference type="AlphaFoldDB" id="A0A9W8HAQ4"/>
<dbReference type="OrthoDB" id="5599065at2759"/>
<protein>
    <submittedName>
        <fullName evidence="2">Uncharacterized protein</fullName>
    </submittedName>
</protein>
<feature type="region of interest" description="Disordered" evidence="1">
    <location>
        <begin position="65"/>
        <end position="92"/>
    </location>
</feature>
<organism evidence="2 3">
    <name type="scientific">Coemansia javaensis</name>
    <dbReference type="NCBI Taxonomy" id="2761396"/>
    <lineage>
        <taxon>Eukaryota</taxon>
        <taxon>Fungi</taxon>
        <taxon>Fungi incertae sedis</taxon>
        <taxon>Zoopagomycota</taxon>
        <taxon>Kickxellomycotina</taxon>
        <taxon>Kickxellomycetes</taxon>
        <taxon>Kickxellales</taxon>
        <taxon>Kickxellaceae</taxon>
        <taxon>Coemansia</taxon>
    </lineage>
</organism>
<sequence length="136" mass="13977">MDSTTQQAQGRPGTGRRGRIVAAVRRALGLERRGVRAMSSDARLDLALAIARQYVLVSQSYPVGEEEDGQTLASSPVCGSGGGGGAAEGKQAAPSLLSRFIHRPRTGSAGSNGTICDPAPDTPATLVASRENPICC</sequence>
<evidence type="ECO:0000313" key="2">
    <source>
        <dbReference type="EMBL" id="KAJ2778675.1"/>
    </source>
</evidence>
<gene>
    <name evidence="2" type="ORF">H4R18_004461</name>
</gene>
<evidence type="ECO:0000313" key="3">
    <source>
        <dbReference type="Proteomes" id="UP001140217"/>
    </source>
</evidence>
<name>A0A9W8HAQ4_9FUNG</name>